<organism evidence="7 8">
    <name type="scientific">Lacticaseibacillus paracasei NRIC 0644</name>
    <dbReference type="NCBI Taxonomy" id="1435038"/>
    <lineage>
        <taxon>Bacteria</taxon>
        <taxon>Bacillati</taxon>
        <taxon>Bacillota</taxon>
        <taxon>Bacilli</taxon>
        <taxon>Lactobacillales</taxon>
        <taxon>Lactobacillaceae</taxon>
        <taxon>Lacticaseibacillus</taxon>
    </lineage>
</organism>
<dbReference type="InterPro" id="IPR036291">
    <property type="entry name" value="NAD(P)-bd_dom_sf"/>
</dbReference>
<dbReference type="EMBL" id="BAYM01000037">
    <property type="protein sequence ID" value="GAN35963.1"/>
    <property type="molecule type" value="Genomic_DNA"/>
</dbReference>
<dbReference type="GO" id="GO:0008720">
    <property type="term" value="F:D-lactate dehydrogenase (NAD+) activity"/>
    <property type="evidence" value="ECO:0007669"/>
    <property type="project" value="TreeGrafter"/>
</dbReference>
<dbReference type="PROSITE" id="PS00670">
    <property type="entry name" value="D_2_HYDROXYACID_DH_2"/>
    <property type="match status" value="1"/>
</dbReference>
<evidence type="ECO:0000259" key="6">
    <source>
        <dbReference type="Pfam" id="PF02826"/>
    </source>
</evidence>
<evidence type="ECO:0000256" key="1">
    <source>
        <dbReference type="ARBA" id="ARBA00005854"/>
    </source>
</evidence>
<name>A0A0C9QBC3_LACPA</name>
<dbReference type="InterPro" id="IPR029753">
    <property type="entry name" value="D-isomer_DH_CS"/>
</dbReference>
<proteinExistence type="inferred from homology"/>
<dbReference type="SUPFAM" id="SSF52283">
    <property type="entry name" value="Formate/glycerate dehydrogenase catalytic domain-like"/>
    <property type="match status" value="1"/>
</dbReference>
<evidence type="ECO:0000256" key="3">
    <source>
        <dbReference type="ARBA" id="ARBA00023027"/>
    </source>
</evidence>
<evidence type="ECO:0000259" key="5">
    <source>
        <dbReference type="Pfam" id="PF00389"/>
    </source>
</evidence>
<dbReference type="Pfam" id="PF00389">
    <property type="entry name" value="2-Hacid_dh"/>
    <property type="match status" value="1"/>
</dbReference>
<dbReference type="Gene3D" id="3.40.50.720">
    <property type="entry name" value="NAD(P)-binding Rossmann-like Domain"/>
    <property type="match status" value="2"/>
</dbReference>
<dbReference type="InterPro" id="IPR006139">
    <property type="entry name" value="D-isomer_2_OHA_DH_cat_dom"/>
</dbReference>
<evidence type="ECO:0000313" key="7">
    <source>
        <dbReference type="EMBL" id="GAN35963.1"/>
    </source>
</evidence>
<protein>
    <submittedName>
        <fullName evidence="7">D-lactate dehydrogenase</fullName>
    </submittedName>
</protein>
<keyword evidence="2 4" id="KW-0560">Oxidoreductase</keyword>
<dbReference type="GO" id="GO:0051287">
    <property type="term" value="F:NAD binding"/>
    <property type="evidence" value="ECO:0007669"/>
    <property type="project" value="InterPro"/>
</dbReference>
<reference evidence="8" key="1">
    <citation type="submission" date="2014-05" db="EMBL/GenBank/DDBJ databases">
        <title>Whole genome sequencing of Lactobacillus casei NRIC0644.</title>
        <authorList>
            <person name="Atarashi H."/>
            <person name="Yoshida Y."/>
            <person name="Fujimura S."/>
            <person name="Tanaka N."/>
            <person name="Shiwa Y."/>
            <person name="Yoshikawa H."/>
            <person name="Okada S."/>
            <person name="Nakagawa J."/>
        </authorList>
    </citation>
    <scope>NUCLEOTIDE SEQUENCE [LARGE SCALE GENOMIC DNA]</scope>
    <source>
        <strain evidence="8">NRIC0644</strain>
    </source>
</reference>
<dbReference type="CDD" id="cd12186">
    <property type="entry name" value="LDH"/>
    <property type="match status" value="1"/>
</dbReference>
<dbReference type="Proteomes" id="UP000032552">
    <property type="component" value="Unassembled WGS sequence"/>
</dbReference>
<dbReference type="Pfam" id="PF02826">
    <property type="entry name" value="2-Hacid_dh_C"/>
    <property type="match status" value="1"/>
</dbReference>
<comment type="similarity">
    <text evidence="1 4">Belongs to the D-isomer specific 2-hydroxyacid dehydrogenase family.</text>
</comment>
<dbReference type="PANTHER" id="PTHR43026:SF1">
    <property type="entry name" value="2-HYDROXYACID DEHYDROGENASE HOMOLOG 1-RELATED"/>
    <property type="match status" value="1"/>
</dbReference>
<feature type="domain" description="D-isomer specific 2-hydroxyacid dehydrogenase catalytic" evidence="5">
    <location>
        <begin position="5"/>
        <end position="330"/>
    </location>
</feature>
<comment type="caution">
    <text evidence="7">The sequence shown here is derived from an EMBL/GenBank/DDBJ whole genome shotgun (WGS) entry which is preliminary data.</text>
</comment>
<dbReference type="SUPFAM" id="SSF51735">
    <property type="entry name" value="NAD(P)-binding Rossmann-fold domains"/>
    <property type="match status" value="1"/>
</dbReference>
<dbReference type="InterPro" id="IPR006140">
    <property type="entry name" value="D-isomer_DH_NAD-bd"/>
</dbReference>
<dbReference type="RefSeq" id="WP_045625184.1">
    <property type="nucleotide sequence ID" value="NZ_BAYM01000037.1"/>
</dbReference>
<evidence type="ECO:0000256" key="2">
    <source>
        <dbReference type="ARBA" id="ARBA00023002"/>
    </source>
</evidence>
<dbReference type="PANTHER" id="PTHR43026">
    <property type="entry name" value="2-HYDROXYACID DEHYDROGENASE HOMOLOG 1-RELATED"/>
    <property type="match status" value="1"/>
</dbReference>
<accession>A0A0C9QBC3</accession>
<sequence>MTKILMYTVRPDERAAIDAWVAANDIQVDTNTVEFGPDTVDLAKGYDGVVIQQHGAIPDEMVYQKLKAFGIKQLTLRITGYDIVNLDAATANGLVVTNVPAYSPRSVSELVLAQVMRLIRHLGEASAREAKDDYSWAGLEASEIHNLTVGIIGAGKIGSAVARIFRALGATVIVSDPVKRPELADTVSYVDLNTLLTTSDVVTVHTPLDGVTTHLIDADALRKMKPTAYLINAARGPIVDTEALIKALNDHTIAGAALDTIEGEAGIFGEDRSQTFVDNQALETLKAMPNVEISPHIGFYTDAAVKNMIDISLDDVKTILEGGKSAHQVN</sequence>
<keyword evidence="3" id="KW-0520">NAD</keyword>
<dbReference type="AlphaFoldDB" id="A0A0C9QBC3"/>
<evidence type="ECO:0000313" key="8">
    <source>
        <dbReference type="Proteomes" id="UP000032552"/>
    </source>
</evidence>
<gene>
    <name evidence="7" type="ORF">LC0644_0552</name>
</gene>
<evidence type="ECO:0000256" key="4">
    <source>
        <dbReference type="RuleBase" id="RU003719"/>
    </source>
</evidence>
<feature type="domain" description="D-isomer specific 2-hydroxyacid dehydrogenase NAD-binding" evidence="6">
    <location>
        <begin position="113"/>
        <end position="298"/>
    </location>
</feature>
<dbReference type="InterPro" id="IPR058205">
    <property type="entry name" value="D-LDH-like"/>
</dbReference>
<dbReference type="PROSITE" id="PS00671">
    <property type="entry name" value="D_2_HYDROXYACID_DH_3"/>
    <property type="match status" value="1"/>
</dbReference>